<dbReference type="Proteomes" id="UP000005239">
    <property type="component" value="Unassembled WGS sequence"/>
</dbReference>
<dbReference type="AlphaFoldDB" id="A0A2A6CFZ8"/>
<gene>
    <name evidence="3" type="primary">WBGene00101317</name>
</gene>
<evidence type="ECO:0000256" key="1">
    <source>
        <dbReference type="SAM" id="MobiDB-lite"/>
    </source>
</evidence>
<name>A0A2A6CFZ8_PRIPA</name>
<organism evidence="3 4">
    <name type="scientific">Pristionchus pacificus</name>
    <name type="common">Parasitic nematode worm</name>
    <dbReference type="NCBI Taxonomy" id="54126"/>
    <lineage>
        <taxon>Eukaryota</taxon>
        <taxon>Metazoa</taxon>
        <taxon>Ecdysozoa</taxon>
        <taxon>Nematoda</taxon>
        <taxon>Chromadorea</taxon>
        <taxon>Rhabditida</taxon>
        <taxon>Rhabditina</taxon>
        <taxon>Diplogasteromorpha</taxon>
        <taxon>Diplogasteroidea</taxon>
        <taxon>Neodiplogasteridae</taxon>
        <taxon>Pristionchus</taxon>
    </lineage>
</organism>
<keyword evidence="4" id="KW-1185">Reference proteome</keyword>
<evidence type="ECO:0000313" key="3">
    <source>
        <dbReference type="EnsemblMetazoa" id="PPA11763.1"/>
    </source>
</evidence>
<accession>A0A8R1YB58</accession>
<keyword evidence="2" id="KW-0732">Signal</keyword>
<evidence type="ECO:0000256" key="2">
    <source>
        <dbReference type="SAM" id="SignalP"/>
    </source>
</evidence>
<feature type="compositionally biased region" description="Basic residues" evidence="1">
    <location>
        <begin position="84"/>
        <end position="99"/>
    </location>
</feature>
<accession>A0A2A6CFZ8</accession>
<sequence>MGPSLFVPLIASLLLLLSISSSSAYRQDDVRLFLTINRLLPLRPKTSLPSSHYTEGEKPDDLYDVAPGFMTNKRSEFEAPRGFRGMRGKRAPFKGLRGKRGGENPFEMPLEY</sequence>
<feature type="signal peptide" evidence="2">
    <location>
        <begin position="1"/>
        <end position="24"/>
    </location>
</feature>
<reference evidence="3" key="2">
    <citation type="submission" date="2022-06" db="UniProtKB">
        <authorList>
            <consortium name="EnsemblMetazoa"/>
        </authorList>
    </citation>
    <scope>IDENTIFICATION</scope>
    <source>
        <strain evidence="3">PS312</strain>
    </source>
</reference>
<dbReference type="EnsemblMetazoa" id="PPA11763.1">
    <property type="protein sequence ID" value="PPA11763.1"/>
    <property type="gene ID" value="WBGene00101317"/>
</dbReference>
<evidence type="ECO:0000313" key="4">
    <source>
        <dbReference type="Proteomes" id="UP000005239"/>
    </source>
</evidence>
<protein>
    <submittedName>
        <fullName evidence="3">Uncharacterized protein</fullName>
    </submittedName>
</protein>
<feature type="region of interest" description="Disordered" evidence="1">
    <location>
        <begin position="80"/>
        <end position="112"/>
    </location>
</feature>
<feature type="chain" id="PRO_5043534266" evidence="2">
    <location>
        <begin position="25"/>
        <end position="112"/>
    </location>
</feature>
<proteinExistence type="predicted"/>
<reference evidence="4" key="1">
    <citation type="journal article" date="2008" name="Nat. Genet.">
        <title>The Pristionchus pacificus genome provides a unique perspective on nematode lifestyle and parasitism.</title>
        <authorList>
            <person name="Dieterich C."/>
            <person name="Clifton S.W."/>
            <person name="Schuster L.N."/>
            <person name="Chinwalla A."/>
            <person name="Delehaunty K."/>
            <person name="Dinkelacker I."/>
            <person name="Fulton L."/>
            <person name="Fulton R."/>
            <person name="Godfrey J."/>
            <person name="Minx P."/>
            <person name="Mitreva M."/>
            <person name="Roeseler W."/>
            <person name="Tian H."/>
            <person name="Witte H."/>
            <person name="Yang S.P."/>
            <person name="Wilson R.K."/>
            <person name="Sommer R.J."/>
        </authorList>
    </citation>
    <scope>NUCLEOTIDE SEQUENCE [LARGE SCALE GENOMIC DNA]</scope>
    <source>
        <strain evidence="4">PS312</strain>
    </source>
</reference>